<organism evidence="1">
    <name type="scientific">Hexamita inflata</name>
    <dbReference type="NCBI Taxonomy" id="28002"/>
    <lineage>
        <taxon>Eukaryota</taxon>
        <taxon>Metamonada</taxon>
        <taxon>Diplomonadida</taxon>
        <taxon>Hexamitidae</taxon>
        <taxon>Hexamitinae</taxon>
        <taxon>Hexamita</taxon>
    </lineage>
</organism>
<reference evidence="1" key="1">
    <citation type="submission" date="2023-06" db="EMBL/GenBank/DDBJ databases">
        <authorList>
            <person name="Kurt Z."/>
        </authorList>
    </citation>
    <scope>NUCLEOTIDE SEQUENCE</scope>
</reference>
<gene>
    <name evidence="2" type="ORF">HINF_LOCUS78348</name>
    <name evidence="1" type="ORF">HINF_LOCUS9774</name>
</gene>
<keyword evidence="3" id="KW-1185">Reference proteome</keyword>
<dbReference type="InterPro" id="IPR038765">
    <property type="entry name" value="Papain-like_cys_pep_sf"/>
</dbReference>
<dbReference type="EMBL" id="CATOUU010000247">
    <property type="protein sequence ID" value="CAI9922129.1"/>
    <property type="molecule type" value="Genomic_DNA"/>
</dbReference>
<evidence type="ECO:0000313" key="1">
    <source>
        <dbReference type="EMBL" id="CAI9922129.1"/>
    </source>
</evidence>
<proteinExistence type="predicted"/>
<protein>
    <submittedName>
        <fullName evidence="1">Papain-like cysteine peptidase superfamily</fullName>
    </submittedName>
    <submittedName>
        <fullName evidence="2">Papain-like_cysteine peptidase superfamily</fullName>
    </submittedName>
</protein>
<dbReference type="EMBL" id="CAXDID020000836">
    <property type="protein sequence ID" value="CAL6114845.1"/>
    <property type="molecule type" value="Genomic_DNA"/>
</dbReference>
<name>A0AA86NLY6_9EUKA</name>
<comment type="caution">
    <text evidence="1">The sequence shown here is derived from an EMBL/GenBank/DDBJ whole genome shotgun (WGS) entry which is preliminary data.</text>
</comment>
<evidence type="ECO:0000313" key="2">
    <source>
        <dbReference type="EMBL" id="CAL6114845.1"/>
    </source>
</evidence>
<dbReference type="AlphaFoldDB" id="A0AA86NLY6"/>
<evidence type="ECO:0000313" key="3">
    <source>
        <dbReference type="Proteomes" id="UP001642409"/>
    </source>
</evidence>
<reference evidence="2 3" key="2">
    <citation type="submission" date="2024-07" db="EMBL/GenBank/DDBJ databases">
        <authorList>
            <person name="Akdeniz Z."/>
        </authorList>
    </citation>
    <scope>NUCLEOTIDE SEQUENCE [LARGE SCALE GENOMIC DNA]</scope>
</reference>
<sequence length="212" mass="24282">MIEINCTTVPEMTVILFSGNSFSAGCEKFFQGINCISNQFEITHCGVVIHQSAKQLIDKVNQGQFPKLDKENYESIIKDLEYTDDIVRPFVVEAHMKFVHIRPLEPQLTTYDGVIYMRLPKVKPQQPCDWVGMVGVPYERNWFDMLWATLQIPTKPDSKDLYCSELVALACIQAGMIKSKIFNVIPEYLASPARKNDILRESYGKEIPLKEK</sequence>
<dbReference type="Gene3D" id="3.90.1720.10">
    <property type="entry name" value="endopeptidase domain like (from Nostoc punctiforme)"/>
    <property type="match status" value="1"/>
</dbReference>
<dbReference type="Proteomes" id="UP001642409">
    <property type="component" value="Unassembled WGS sequence"/>
</dbReference>
<dbReference type="SUPFAM" id="SSF54001">
    <property type="entry name" value="Cysteine proteinases"/>
    <property type="match status" value="1"/>
</dbReference>
<accession>A0AA86NLY6</accession>